<comment type="subcellular location">
    <subcellularLocation>
        <location evidence="2">Cytoplasm</location>
    </subcellularLocation>
    <subcellularLocation>
        <location evidence="1">Nucleus</location>
    </subcellularLocation>
</comment>
<feature type="compositionally biased region" description="Acidic residues" evidence="7">
    <location>
        <begin position="1586"/>
        <end position="1599"/>
    </location>
</feature>
<evidence type="ECO:0000259" key="9">
    <source>
        <dbReference type="PROSITE" id="PS50057"/>
    </source>
</evidence>
<dbReference type="SUPFAM" id="SSF47031">
    <property type="entry name" value="Second domain of FERM"/>
    <property type="match status" value="1"/>
</dbReference>
<dbReference type="Pfam" id="PF00373">
    <property type="entry name" value="FERM_M"/>
    <property type="match status" value="1"/>
</dbReference>
<dbReference type="Pfam" id="PF05110">
    <property type="entry name" value="AF-4"/>
    <property type="match status" value="1"/>
</dbReference>
<feature type="compositionally biased region" description="Polar residues" evidence="7">
    <location>
        <begin position="1243"/>
        <end position="1260"/>
    </location>
</feature>
<dbReference type="InterPro" id="IPR029071">
    <property type="entry name" value="Ubiquitin-like_domsf"/>
</dbReference>
<dbReference type="PRINTS" id="PR00935">
    <property type="entry name" value="BAND41"/>
</dbReference>
<feature type="compositionally biased region" description="Polar residues" evidence="7">
    <location>
        <begin position="962"/>
        <end position="986"/>
    </location>
</feature>
<dbReference type="CDD" id="cd17195">
    <property type="entry name" value="FERM_F1_PTPN13"/>
    <property type="match status" value="1"/>
</dbReference>
<dbReference type="InterPro" id="IPR012153">
    <property type="entry name" value="PTPN13"/>
</dbReference>
<dbReference type="SUPFAM" id="SSF50729">
    <property type="entry name" value="PH domain-like"/>
    <property type="match status" value="1"/>
</dbReference>
<dbReference type="Pfam" id="PF16599">
    <property type="entry name" value="PTN13_u3"/>
    <property type="match status" value="1"/>
</dbReference>
<feature type="region of interest" description="Disordered" evidence="7">
    <location>
        <begin position="1698"/>
        <end position="1726"/>
    </location>
</feature>
<dbReference type="CDD" id="cd06695">
    <property type="entry name" value="PDZ3_PTPN13_FRMPD2-like"/>
    <property type="match status" value="1"/>
</dbReference>
<keyword evidence="6" id="KW-0175">Coiled coil</keyword>
<name>A0A8X7XCE6_POLSE</name>
<dbReference type="InterPro" id="IPR014352">
    <property type="entry name" value="FERM/acyl-CoA-bd_prot_sf"/>
</dbReference>
<evidence type="ECO:0000313" key="12">
    <source>
        <dbReference type="EMBL" id="KAG2466113.1"/>
    </source>
</evidence>
<dbReference type="InterPro" id="IPR011019">
    <property type="entry name" value="KIND_dom"/>
</dbReference>
<feature type="domain" description="PDZ" evidence="10">
    <location>
        <begin position="1451"/>
        <end position="1539"/>
    </location>
</feature>
<feature type="non-terminal residue" evidence="12">
    <location>
        <position position="1"/>
    </location>
</feature>
<dbReference type="SUPFAM" id="SSF50156">
    <property type="entry name" value="PDZ domain-like"/>
    <property type="match status" value="6"/>
</dbReference>
<keyword evidence="3" id="KW-0963">Cytoplasm</keyword>
<keyword evidence="13" id="KW-1185">Reference proteome</keyword>
<feature type="region of interest" description="Disordered" evidence="7">
    <location>
        <begin position="2428"/>
        <end position="2467"/>
    </location>
</feature>
<evidence type="ECO:0000256" key="5">
    <source>
        <dbReference type="ARBA" id="ARBA00023242"/>
    </source>
</evidence>
<feature type="compositionally biased region" description="Polar residues" evidence="7">
    <location>
        <begin position="1715"/>
        <end position="1724"/>
    </location>
</feature>
<dbReference type="PANTHER" id="PTHR46900:SF1">
    <property type="entry name" value="TYROSINE-PROTEIN PHOSPHATASE NON-RECEPTOR TYPE 13"/>
    <property type="match status" value="1"/>
</dbReference>
<feature type="compositionally biased region" description="Basic and acidic residues" evidence="7">
    <location>
        <begin position="1164"/>
        <end position="1177"/>
    </location>
</feature>
<dbReference type="PANTHER" id="PTHR46900">
    <property type="entry name" value="TYROSINE-PROTEIN PHOSPHATASE NON-RECEPTOR TYPE 13"/>
    <property type="match status" value="1"/>
</dbReference>
<dbReference type="Gene3D" id="3.10.20.90">
    <property type="entry name" value="Phosphatidylinositol 3-kinase Catalytic Subunit, Chain A, domain 1"/>
    <property type="match status" value="1"/>
</dbReference>
<feature type="region of interest" description="Disordered" evidence="7">
    <location>
        <begin position="394"/>
        <end position="416"/>
    </location>
</feature>
<dbReference type="FunFam" id="3.10.20.90:FF:000082">
    <property type="entry name" value="Tyrosine-protein phosphatase non-receptor type 13"/>
    <property type="match status" value="1"/>
</dbReference>
<dbReference type="Gene3D" id="2.30.29.30">
    <property type="entry name" value="Pleckstrin-homology domain (PH domain)/Phosphotyrosine-binding domain (PTB)"/>
    <property type="match status" value="1"/>
</dbReference>
<dbReference type="FunFam" id="2.30.42.10:FF:000084">
    <property type="entry name" value="Tyrosine-protein phosphatase non-receptor type 13"/>
    <property type="match status" value="1"/>
</dbReference>
<dbReference type="Pfam" id="PF09379">
    <property type="entry name" value="FERM_N"/>
    <property type="match status" value="1"/>
</dbReference>
<feature type="region of interest" description="Disordered" evidence="7">
    <location>
        <begin position="2100"/>
        <end position="2135"/>
    </location>
</feature>
<feature type="compositionally biased region" description="Polar residues" evidence="7">
    <location>
        <begin position="934"/>
        <end position="946"/>
    </location>
</feature>
<feature type="compositionally biased region" description="Basic residues" evidence="7">
    <location>
        <begin position="1149"/>
        <end position="1163"/>
    </location>
</feature>
<feature type="domain" description="Tyrosine-protein phosphatase" evidence="8">
    <location>
        <begin position="2236"/>
        <end position="2436"/>
    </location>
</feature>
<keyword evidence="4" id="KW-0677">Repeat</keyword>
<dbReference type="Gene3D" id="1.10.510.10">
    <property type="entry name" value="Transferase(Phosphotransferase) domain 1"/>
    <property type="match status" value="1"/>
</dbReference>
<dbReference type="SMART" id="SM00194">
    <property type="entry name" value="PTPc"/>
    <property type="match status" value="1"/>
</dbReference>
<dbReference type="SMART" id="SM00750">
    <property type="entry name" value="KIND"/>
    <property type="match status" value="1"/>
</dbReference>
<feature type="region of interest" description="Disordered" evidence="7">
    <location>
        <begin position="1138"/>
        <end position="1311"/>
    </location>
</feature>
<dbReference type="CDD" id="cd14473">
    <property type="entry name" value="FERM_B-lobe"/>
    <property type="match status" value="1"/>
</dbReference>
<feature type="region of interest" description="Disordered" evidence="7">
    <location>
        <begin position="962"/>
        <end position="989"/>
    </location>
</feature>
<comment type="caution">
    <text evidence="12">The sequence shown here is derived from an EMBL/GenBank/DDBJ whole genome shotgun (WGS) entry which is preliminary data.</text>
</comment>
<dbReference type="SUPFAM" id="SSF54236">
    <property type="entry name" value="Ubiquitin-like"/>
    <property type="match status" value="1"/>
</dbReference>
<feature type="non-terminal residue" evidence="12">
    <location>
        <position position="2666"/>
    </location>
</feature>
<dbReference type="SMART" id="SM01196">
    <property type="entry name" value="FERM_C"/>
    <property type="match status" value="1"/>
</dbReference>
<dbReference type="InterPro" id="IPR035963">
    <property type="entry name" value="FERM_2"/>
</dbReference>
<dbReference type="InterPro" id="IPR052074">
    <property type="entry name" value="NonRcpt_TyrProt_Phosphatase"/>
</dbReference>
<feature type="region of interest" description="Disordered" evidence="7">
    <location>
        <begin position="2606"/>
        <end position="2643"/>
    </location>
</feature>
<dbReference type="Gene3D" id="3.90.190.10">
    <property type="entry name" value="Protein tyrosine phosphatase superfamily"/>
    <property type="match status" value="1"/>
</dbReference>
<dbReference type="InterPro" id="IPR018980">
    <property type="entry name" value="FERM_PH-like_C"/>
</dbReference>
<dbReference type="Gene3D" id="2.30.42.10">
    <property type="match status" value="6"/>
</dbReference>
<dbReference type="Gene3D" id="1.20.80.10">
    <property type="match status" value="1"/>
</dbReference>
<feature type="domain" description="PDZ" evidence="10">
    <location>
        <begin position="1759"/>
        <end position="1840"/>
    </location>
</feature>
<dbReference type="InterPro" id="IPR000242">
    <property type="entry name" value="PTP_cat"/>
</dbReference>
<dbReference type="InterPro" id="IPR000299">
    <property type="entry name" value="FERM_domain"/>
</dbReference>
<dbReference type="CDD" id="cd06792">
    <property type="entry name" value="PDZ2-PTPN13_FRMPD2-like"/>
    <property type="match status" value="1"/>
</dbReference>
<dbReference type="PROSITE" id="PS50057">
    <property type="entry name" value="FERM_3"/>
    <property type="match status" value="1"/>
</dbReference>
<dbReference type="SUPFAM" id="SSF52799">
    <property type="entry name" value="(Phosphotyrosine protein) phosphatases II"/>
    <property type="match status" value="1"/>
</dbReference>
<dbReference type="SMART" id="SM00295">
    <property type="entry name" value="B41"/>
    <property type="match status" value="1"/>
</dbReference>
<dbReference type="CDD" id="cd23060">
    <property type="entry name" value="PDZ5_DrPTPN13-like"/>
    <property type="match status" value="1"/>
</dbReference>
<feature type="domain" description="PDZ" evidence="10">
    <location>
        <begin position="1989"/>
        <end position="2069"/>
    </location>
</feature>
<dbReference type="FunFam" id="2.30.42.10:FF:000086">
    <property type="entry name" value="Tyrosine-protein phosphatase non-receptor type 13"/>
    <property type="match status" value="1"/>
</dbReference>
<feature type="domain" description="FERM" evidence="9">
    <location>
        <begin position="560"/>
        <end position="859"/>
    </location>
</feature>
<dbReference type="GO" id="GO:0004725">
    <property type="term" value="F:protein tyrosine phosphatase activity"/>
    <property type="evidence" value="ECO:0007669"/>
    <property type="project" value="InterPro"/>
</dbReference>
<evidence type="ECO:0000259" key="10">
    <source>
        <dbReference type="PROSITE" id="PS50106"/>
    </source>
</evidence>
<protein>
    <submittedName>
        <fullName evidence="12">PTN13 phosphatase</fullName>
    </submittedName>
</protein>
<dbReference type="Pfam" id="PF00595">
    <property type="entry name" value="PDZ"/>
    <property type="match status" value="6"/>
</dbReference>
<feature type="domain" description="PDZ" evidence="10">
    <location>
        <begin position="1854"/>
        <end position="1935"/>
    </location>
</feature>
<dbReference type="SMART" id="SM00228">
    <property type="entry name" value="PDZ"/>
    <property type="match status" value="6"/>
</dbReference>
<evidence type="ECO:0000259" key="8">
    <source>
        <dbReference type="PROSITE" id="PS50055"/>
    </source>
</evidence>
<dbReference type="CDD" id="cd13187">
    <property type="entry name" value="FERM_C_PTPH13"/>
    <property type="match status" value="1"/>
</dbReference>
<feature type="region of interest" description="Disordered" evidence="7">
    <location>
        <begin position="232"/>
        <end position="257"/>
    </location>
</feature>
<feature type="compositionally biased region" description="Low complexity" evidence="7">
    <location>
        <begin position="1572"/>
        <end position="1585"/>
    </location>
</feature>
<dbReference type="Proteomes" id="UP000886611">
    <property type="component" value="Unassembled WGS sequence"/>
</dbReference>
<dbReference type="PROSITE" id="PS50106">
    <property type="entry name" value="PDZ"/>
    <property type="match status" value="6"/>
</dbReference>
<feature type="compositionally biased region" description="Polar residues" evidence="7">
    <location>
        <begin position="1201"/>
        <end position="1230"/>
    </location>
</feature>
<feature type="compositionally biased region" description="Polar residues" evidence="7">
    <location>
        <begin position="1293"/>
        <end position="1302"/>
    </location>
</feature>
<dbReference type="InterPro" id="IPR019748">
    <property type="entry name" value="FERM_central"/>
</dbReference>
<feature type="domain" description="KIND" evidence="11">
    <location>
        <begin position="3"/>
        <end position="186"/>
    </location>
</feature>
<evidence type="ECO:0000259" key="11">
    <source>
        <dbReference type="PROSITE" id="PS51377"/>
    </source>
</evidence>
<feature type="region of interest" description="Disordered" evidence="7">
    <location>
        <begin position="1016"/>
        <end position="1037"/>
    </location>
</feature>
<feature type="compositionally biased region" description="Polar residues" evidence="7">
    <location>
        <begin position="2439"/>
        <end position="2452"/>
    </location>
</feature>
<dbReference type="PIRSF" id="PIRSF000933">
    <property type="entry name" value="Tyr-Ptase_nr13"/>
    <property type="match status" value="1"/>
</dbReference>
<dbReference type="Pfam" id="PF09380">
    <property type="entry name" value="FERM_C"/>
    <property type="match status" value="1"/>
</dbReference>
<evidence type="ECO:0000256" key="2">
    <source>
        <dbReference type="ARBA" id="ARBA00004496"/>
    </source>
</evidence>
<dbReference type="EMBL" id="JAATIS010001721">
    <property type="protein sequence ID" value="KAG2466113.1"/>
    <property type="molecule type" value="Genomic_DNA"/>
</dbReference>
<feature type="domain" description="PDZ" evidence="10">
    <location>
        <begin position="1317"/>
        <end position="1402"/>
    </location>
</feature>
<dbReference type="InterPro" id="IPR018979">
    <property type="entry name" value="FERM_N"/>
</dbReference>
<proteinExistence type="predicted"/>
<reference evidence="12 13" key="1">
    <citation type="journal article" date="2021" name="Cell">
        <title>Tracing the genetic footprints of vertebrate landing in non-teleost ray-finned fishes.</title>
        <authorList>
            <person name="Bi X."/>
            <person name="Wang K."/>
            <person name="Yang L."/>
            <person name="Pan H."/>
            <person name="Jiang H."/>
            <person name="Wei Q."/>
            <person name="Fang M."/>
            <person name="Yu H."/>
            <person name="Zhu C."/>
            <person name="Cai Y."/>
            <person name="He Y."/>
            <person name="Gan X."/>
            <person name="Zeng H."/>
            <person name="Yu D."/>
            <person name="Zhu Y."/>
            <person name="Jiang H."/>
            <person name="Qiu Q."/>
            <person name="Yang H."/>
            <person name="Zhang Y.E."/>
            <person name="Wang W."/>
            <person name="Zhu M."/>
            <person name="He S."/>
            <person name="Zhang G."/>
        </authorList>
    </citation>
    <scope>NUCLEOTIDE SEQUENCE [LARGE SCALE GENOMIC DNA]</scope>
    <source>
        <strain evidence="12">Bchr_013</strain>
    </source>
</reference>
<dbReference type="InterPro" id="IPR011993">
    <property type="entry name" value="PH-like_dom_sf"/>
</dbReference>
<dbReference type="InterPro" id="IPR029021">
    <property type="entry name" value="Prot-tyrosine_phosphatase-like"/>
</dbReference>
<dbReference type="InterPro" id="IPR019749">
    <property type="entry name" value="Band_41_domain"/>
</dbReference>
<dbReference type="FunFam" id="2.30.29.30:FF:000107">
    <property type="entry name" value="Tyrosine-protein phosphatase non-receptor type 13"/>
    <property type="match status" value="1"/>
</dbReference>
<feature type="domain" description="PDZ" evidence="10">
    <location>
        <begin position="1044"/>
        <end position="1139"/>
    </location>
</feature>
<dbReference type="CDD" id="cd06696">
    <property type="entry name" value="PDZ4_PTPN13-like"/>
    <property type="match status" value="1"/>
</dbReference>
<evidence type="ECO:0000256" key="7">
    <source>
        <dbReference type="SAM" id="MobiDB-lite"/>
    </source>
</evidence>
<dbReference type="InterPro" id="IPR036034">
    <property type="entry name" value="PDZ_sf"/>
</dbReference>
<feature type="compositionally biased region" description="Low complexity" evidence="7">
    <location>
        <begin position="401"/>
        <end position="413"/>
    </location>
</feature>
<dbReference type="InterPro" id="IPR001478">
    <property type="entry name" value="PDZ"/>
</dbReference>
<sequence length="2666" mass="295676">MHVSLAEALEVRGGPLQEEEIWAVLNQSAESLQEIFRRDPTALGFIISPWSLLLLPSGSVSFTDENDSEHDLRAFTAPELLQGQSLSALSDIEKIHVYSLGMTLFWGADYEVPQSQPMKLGEHINTTLLNMCEDVPYTRLSFRTILDACSAHIRNTHCAASFSYVRKLVRLVLGSLTKLDGLLSGSNRDYLPERSREIRDRLRGKGLLSEAPTAQLIEQVSLNRGLSKSMGFLANSNRPKEDGDSPPYVSSDCNSGQDDTVNLHYKQRELQNDGGQKMSNYNCGYTHTKKVWASSMDLVHPDAALFRHIESNNQVGRSSQLDGISVRTMGASRTANGRFSDCGGLGPRKAHHMSELSVCSALSSAYDRIKERQRKLQVLREAMDVNDPLKAHRRYHSDAYSTSSESPSVVSSDPDYRQVRRSEEIRKYGSQVALADNDVISINSHVSHRHRQYDLPPEESLVSQEMMLKRQEEEMQKMQAQIAHRQSRLSLHQVDGPRVSMLDISRDPLREVVLETTLTQRKLKNFFGPEFVKMTSEPSVTLDVPTSILAKKGKGEDVRRKINILLLSGQRLELTCDVKSLCKDVFDMVVAHIGLVEHHLFGLAYLKENEYFFVDPDSKLSKVAPEGWKDDPKKKKMAVNFNLFFRIKFFADDVSLIQHTLTRHQYYLQLRRDILEERLRCDDETALLLASLALQGEFGDYQPEVHGKTYFRLEHYLATTVLERVDQSYIKEELPKLHSTYFGASQVETEFEFLKVCQKLSEYGVHFHRVLPERKSQTGIMLGICSKGVLIFEVHNGARTLVLRFPWRETKKISFNKKKISLQNTSDGIKHLFQTDSSKTCQYLLHLCSTQHKFHLQMKTRQSNKETEDIENASLIIPGDSFDVAEIGRTVSTISLTGNSARGITEHTVRPELFNRMSYSELALNKPGADRTNSEVASSRSWGQNPTVMSKSYHNLSQVPESPERNLQSHISQSQCTLNKVPTPSNERVKTLPSHYRTCSDTESILVAGKLNCSNSLTGLNRSPERRNPESDSSSFEDTGQAYVIGVSMHSGGKPSTPDQLQVDGFQIVGEENSRHLNLGTFISCIIPGGPADIDARLNPGDRLLSVNNMSLEGVPYDAAVKMLQNIPDDVKLVVSQPKEKLSQVSSTSHHKTKSHVRSPSKKNNHEEESSSEDQNRRTGPQRRLHDASSPTVSVAKRRGSLSSQDSRTESASLSQSHRIQPTDALNHTPSPYHFEHALSPEASLTPSSKTKRGTNANTNKDLDYSDRGDSDMDEDTYSSSQEQISIKKDMPTVSTKGQKSGNAHPVNDLQPGDLFEVELSKKDNSLGISVTGGVNTSVKHGGIYVKAIISNGAAELDGRIQKGDRVLAVNGLSLDGATHKQAVETLRDTGQVVKLLLEKGQLPAAKVHAPVTPQCTPPSAPNTPPQVTEQDKTFNVAKDYSFVMADNVFEVKLLKNSSGLGFSFCREEILPPNPIANSLVRVKKLFPGQPAAESSQIEVGDVILRVNNTSLKGLSQHEVISALRGTSQEVTLLLCRPEQGVLPALDPALLTPLTSPRKDSHNISASDQPKDSLLQQTDDSLSDSSDQEEDDLDEVDDGEFQKLQLKSPSRRDSYSDSTDSDEINLLQENNQTWDPSIYQTPINRIGFSETQYETPCTLEDASCTIYYSPQQSPSRPQFIDSNPPTPVALDLTPVEELQPEPEVPSPTPLDDAYISSSSGSQTPPALPLDYVNEEVLHPNCNSVEGEEMDEFEPEVELHVSLIKSDKGSLGFTVTKGSDSVSCYIHDILQDPAKSDGRLRPGDRLIMVNNIDVTNMTHTNAVSLLRAAPKVVDLVVGRVLEIPKLHLEPHMLQDIRFECHEEELGLTLGGGSDSPYKVVYVADIRPGSAASMSLKHLDIIHFINGVSTQGLTLSESNRLLDLSYSVVILKVTRDGQPVIPVKKTLISLNNNLCTQVNGSSIMNGCRNNEESRESQAHFDSPVFEGNIFELQLEKPASGGLGFSVVGGENGIFVKSITPGGLADLTGELKVGDQLLQVNGESMRGASHTKAVTTIRKAKGLVRLLICREADQNKNCYSLMDVVQSNGGYCDSPFLKEDVKDEEDTATLSEDTDCDGSSLPEDSPEPSRANDCKEESVEISAPLRSYQQMPTGNTEEDEITWGSDELPIESFQNKGLDEAKDKMVTDLPCALTDDLIISPDELVSLPLVKVIPDGQFTGANLKSVIRMLRGLLEQNVPLEEFENLQNLQPLDDCLIGQTKENKKKNRYKNILPFDATRVHLGENGGYINASFIKMSVKDEEFLYIACQGPLPNTLADFWQMVWEQKSNVIAMMTQEVESGKVKCQRYWPDTCRTAAMVDDRLQIMLLKDQHLDNFVIRLIEVKNVQTNKGDKLSSLIQSMLGNYEEVNELISSKTHQDLIGIRKVISPLPANGKSDRPHLTENTQPSFHNNSRLPPTASPPSTCPGLLQKHQSFSEDASCQLSVSYSSSHSQHLSTDCSNSMYRSQQLRNDKWLKQEEYTLPSVPLPDLSPPAEPLSPLHSSEPSDSEPHNKDTNSPLYIPNSGPSKAKKSDAPIVSVISETSQLPLQTFPPSLPTKTNPVMQQKPTAYVRPMDGQDQAPSDSPVLKPSPDEYHEQPYGNTSDLKTNIKAKLSKLKIPSQPVEVSALF</sequence>
<dbReference type="GO" id="GO:0005634">
    <property type="term" value="C:nucleus"/>
    <property type="evidence" value="ECO:0007669"/>
    <property type="project" value="UniProtKB-SubCell"/>
</dbReference>
<gene>
    <name evidence="12" type="primary">Ptpn13</name>
    <name evidence="12" type="ORF">GTO96_0016455</name>
</gene>
<evidence type="ECO:0000256" key="6">
    <source>
        <dbReference type="SAM" id="Coils"/>
    </source>
</evidence>
<organism evidence="12 13">
    <name type="scientific">Polypterus senegalus</name>
    <name type="common">Senegal bichir</name>
    <dbReference type="NCBI Taxonomy" id="55291"/>
    <lineage>
        <taxon>Eukaryota</taxon>
        <taxon>Metazoa</taxon>
        <taxon>Chordata</taxon>
        <taxon>Craniata</taxon>
        <taxon>Vertebrata</taxon>
        <taxon>Euteleostomi</taxon>
        <taxon>Actinopterygii</taxon>
        <taxon>Polypteriformes</taxon>
        <taxon>Polypteridae</taxon>
        <taxon>Polypterus</taxon>
    </lineage>
</organism>
<feature type="region of interest" description="Disordered" evidence="7">
    <location>
        <begin position="926"/>
        <end position="946"/>
    </location>
</feature>
<dbReference type="PRINTS" id="PR00700">
    <property type="entry name" value="PRTYPHPHTASE"/>
</dbReference>
<feature type="region of interest" description="Disordered" evidence="7">
    <location>
        <begin position="2521"/>
        <end position="2571"/>
    </location>
</feature>
<dbReference type="GO" id="GO:0005737">
    <property type="term" value="C:cytoplasm"/>
    <property type="evidence" value="ECO:0007669"/>
    <property type="project" value="UniProtKB-SubCell"/>
</dbReference>
<feature type="region of interest" description="Disordered" evidence="7">
    <location>
        <begin position="1553"/>
        <end position="1621"/>
    </location>
</feature>
<evidence type="ECO:0000256" key="1">
    <source>
        <dbReference type="ARBA" id="ARBA00004123"/>
    </source>
</evidence>
<evidence type="ECO:0000256" key="4">
    <source>
        <dbReference type="ARBA" id="ARBA00022737"/>
    </source>
</evidence>
<dbReference type="PROSITE" id="PS51377">
    <property type="entry name" value="KIND"/>
    <property type="match status" value="1"/>
</dbReference>
<feature type="compositionally biased region" description="Pro residues" evidence="7">
    <location>
        <begin position="2522"/>
        <end position="2533"/>
    </location>
</feature>
<evidence type="ECO:0000256" key="3">
    <source>
        <dbReference type="ARBA" id="ARBA00022490"/>
    </source>
</evidence>
<feature type="coiled-coil region" evidence="6">
    <location>
        <begin position="461"/>
        <end position="488"/>
    </location>
</feature>
<dbReference type="FunFam" id="2.30.42.10:FF:000174">
    <property type="entry name" value="Tyrosine-protein phosphatase non-receptor type 13"/>
    <property type="match status" value="1"/>
</dbReference>
<accession>A0A8X7XCE6</accession>
<feature type="compositionally biased region" description="Basic and acidic residues" evidence="7">
    <location>
        <begin position="1261"/>
        <end position="1271"/>
    </location>
</feature>
<dbReference type="PROSITE" id="PS50055">
    <property type="entry name" value="TYR_PHOSPHATASE_PTP"/>
    <property type="match status" value="1"/>
</dbReference>
<dbReference type="GO" id="GO:0036312">
    <property type="term" value="F:phosphatidylinositol 3-kinase regulatory subunit binding"/>
    <property type="evidence" value="ECO:0007669"/>
    <property type="project" value="TreeGrafter"/>
</dbReference>
<evidence type="ECO:0000313" key="13">
    <source>
        <dbReference type="Proteomes" id="UP000886611"/>
    </source>
</evidence>
<feature type="compositionally biased region" description="Acidic residues" evidence="7">
    <location>
        <begin position="2100"/>
        <end position="2113"/>
    </location>
</feature>
<keyword evidence="5" id="KW-0539">Nucleus</keyword>